<dbReference type="AlphaFoldDB" id="A0A0H2RHF9"/>
<feature type="compositionally biased region" description="Low complexity" evidence="1">
    <location>
        <begin position="578"/>
        <end position="589"/>
    </location>
</feature>
<proteinExistence type="predicted"/>
<dbReference type="Proteomes" id="UP000053477">
    <property type="component" value="Unassembled WGS sequence"/>
</dbReference>
<feature type="region of interest" description="Disordered" evidence="1">
    <location>
        <begin position="1"/>
        <end position="24"/>
    </location>
</feature>
<feature type="compositionally biased region" description="Basic and acidic residues" evidence="1">
    <location>
        <begin position="10"/>
        <end position="22"/>
    </location>
</feature>
<organism evidence="2 3">
    <name type="scientific">Schizopora paradoxa</name>
    <dbReference type="NCBI Taxonomy" id="27342"/>
    <lineage>
        <taxon>Eukaryota</taxon>
        <taxon>Fungi</taxon>
        <taxon>Dikarya</taxon>
        <taxon>Basidiomycota</taxon>
        <taxon>Agaricomycotina</taxon>
        <taxon>Agaricomycetes</taxon>
        <taxon>Hymenochaetales</taxon>
        <taxon>Schizoporaceae</taxon>
        <taxon>Schizopora</taxon>
    </lineage>
</organism>
<sequence>MALDSSINDEDGHPEDKTEAIEPKQSLMDLKALDCVSEIIDKLRRYKTSGRFDPEENWFNPDESFPSRPLGHNPTLAKEDIRDAKRIDETLATLRLAADTLREISTRVNEQIKISKSKARSLRLRAGISVLPDEILALILEYAAHRQYFPQRSEAEAVARFASDAISLTRVCRRFRALGLQIPCFWNRLSNAPQRCPISLRCERAASFNVEISIQARSTRRTTRHLGTGVAPFLQATRGLSQRWRRFTHGCNKGLGRVGLSAGELEDLARETQNLHAPILSELAIYYPSSVQCQNPDDVLHYYSTWTVPKLRKLVMHHLVPIPFSASSSLTAFRILLDFRTKTPSSQLKSLVTFLSASPCLRTLALSMDTLEALESFSTQNHQEIGSVDELELSLFNCEGASVNIFLDRVSFPNVSSIKLDFRVSLAYTSRREYLQDAFRYVFPNSARFPRLVSLHLKYIYSPHPANLKGREYWDVTILLSALSSVQNLSLVLRDFGVDTPGTLSGGGPCLPSLRSLTFESCSRLRRPFVAELLTRLKSQGYMPRLVVEDCRWLTSPLEDNPSLSDGRSEKSDEGSESDSSSESSSSGSRKGRHTEERSSLVTIESMLELIE</sequence>
<dbReference type="InParanoid" id="A0A0H2RHF9"/>
<evidence type="ECO:0000256" key="1">
    <source>
        <dbReference type="SAM" id="MobiDB-lite"/>
    </source>
</evidence>
<dbReference type="STRING" id="27342.A0A0H2RHF9"/>
<gene>
    <name evidence="2" type="ORF">SCHPADRAFT_998972</name>
</gene>
<protein>
    <submittedName>
        <fullName evidence="2">Uncharacterized protein</fullName>
    </submittedName>
</protein>
<dbReference type="OrthoDB" id="3365698at2759"/>
<dbReference type="EMBL" id="KQ086002">
    <property type="protein sequence ID" value="KLO11360.1"/>
    <property type="molecule type" value="Genomic_DNA"/>
</dbReference>
<accession>A0A0H2RHF9</accession>
<evidence type="ECO:0000313" key="3">
    <source>
        <dbReference type="Proteomes" id="UP000053477"/>
    </source>
</evidence>
<feature type="region of interest" description="Disordered" evidence="1">
    <location>
        <begin position="559"/>
        <end position="612"/>
    </location>
</feature>
<reference evidence="2 3" key="1">
    <citation type="submission" date="2015-04" db="EMBL/GenBank/DDBJ databases">
        <title>Complete genome sequence of Schizopora paradoxa KUC8140, a cosmopolitan wood degrader in East Asia.</title>
        <authorList>
            <consortium name="DOE Joint Genome Institute"/>
            <person name="Min B."/>
            <person name="Park H."/>
            <person name="Jang Y."/>
            <person name="Kim J.-J."/>
            <person name="Kim K.H."/>
            <person name="Pangilinan J."/>
            <person name="Lipzen A."/>
            <person name="Riley R."/>
            <person name="Grigoriev I.V."/>
            <person name="Spatafora J.W."/>
            <person name="Choi I.-G."/>
        </authorList>
    </citation>
    <scope>NUCLEOTIDE SEQUENCE [LARGE SCALE GENOMIC DNA]</scope>
    <source>
        <strain evidence="2 3">KUC8140</strain>
    </source>
</reference>
<dbReference type="SUPFAM" id="SSF52047">
    <property type="entry name" value="RNI-like"/>
    <property type="match status" value="1"/>
</dbReference>
<name>A0A0H2RHF9_9AGAM</name>
<keyword evidence="3" id="KW-1185">Reference proteome</keyword>
<evidence type="ECO:0000313" key="2">
    <source>
        <dbReference type="EMBL" id="KLO11360.1"/>
    </source>
</evidence>